<evidence type="ECO:0000256" key="7">
    <source>
        <dbReference type="ARBA" id="ARBA00023319"/>
    </source>
</evidence>
<keyword evidence="5" id="KW-0206">Cytoskeleton</keyword>
<feature type="compositionally biased region" description="Polar residues" evidence="10">
    <location>
        <begin position="481"/>
        <end position="491"/>
    </location>
</feature>
<gene>
    <name evidence="12" type="primary">Rabep2</name>
    <name evidence="12" type="ORF">GTO96_0002088</name>
</gene>
<dbReference type="Proteomes" id="UP000886611">
    <property type="component" value="Unassembled WGS sequence"/>
</dbReference>
<dbReference type="GO" id="GO:0005096">
    <property type="term" value="F:GTPase activator activity"/>
    <property type="evidence" value="ECO:0007669"/>
    <property type="project" value="InterPro"/>
</dbReference>
<dbReference type="SMART" id="SM00407">
    <property type="entry name" value="IGc1"/>
    <property type="match status" value="1"/>
</dbReference>
<dbReference type="Gene3D" id="2.60.40.10">
    <property type="entry name" value="Immunoglobulins"/>
    <property type="match status" value="1"/>
</dbReference>
<dbReference type="Gene3D" id="1.20.5.730">
    <property type="entry name" value="Single helix bin"/>
    <property type="match status" value="1"/>
</dbReference>
<dbReference type="InterPro" id="IPR003597">
    <property type="entry name" value="Ig_C1-set"/>
</dbReference>
<evidence type="ECO:0000256" key="10">
    <source>
        <dbReference type="SAM" id="MobiDB-lite"/>
    </source>
</evidence>
<dbReference type="SUPFAM" id="SSF103652">
    <property type="entry name" value="G protein-binding domain"/>
    <property type="match status" value="2"/>
</dbReference>
<dbReference type="Pfam" id="PF09311">
    <property type="entry name" value="Rab5-bind"/>
    <property type="match status" value="2"/>
</dbReference>
<evidence type="ECO:0000256" key="4">
    <source>
        <dbReference type="ARBA" id="ARBA00022794"/>
    </source>
</evidence>
<dbReference type="GO" id="GO:0030030">
    <property type="term" value="P:cell projection organization"/>
    <property type="evidence" value="ECO:0007669"/>
    <property type="project" value="UniProtKB-KW"/>
</dbReference>
<evidence type="ECO:0000256" key="5">
    <source>
        <dbReference type="ARBA" id="ARBA00023212"/>
    </source>
</evidence>
<name>A0A8X7X955_POLSE</name>
<feature type="coiled-coil region" evidence="9">
    <location>
        <begin position="603"/>
        <end position="648"/>
    </location>
</feature>
<keyword evidence="7" id="KW-0393">Immunoglobulin domain</keyword>
<dbReference type="CDD" id="cd00098">
    <property type="entry name" value="IgC1"/>
    <property type="match status" value="1"/>
</dbReference>
<feature type="non-terminal residue" evidence="12">
    <location>
        <position position="871"/>
    </location>
</feature>
<evidence type="ECO:0000256" key="8">
    <source>
        <dbReference type="ARBA" id="ARBA00045310"/>
    </source>
</evidence>
<feature type="domain" description="Ig-like" evidence="11">
    <location>
        <begin position="48"/>
        <end position="135"/>
    </location>
</feature>
<dbReference type="Gene3D" id="1.20.5.340">
    <property type="match status" value="1"/>
</dbReference>
<reference evidence="12 13" key="1">
    <citation type="journal article" date="2021" name="Cell">
        <title>Tracing the genetic footprints of vertebrate landing in non-teleost ray-finned fishes.</title>
        <authorList>
            <person name="Bi X."/>
            <person name="Wang K."/>
            <person name="Yang L."/>
            <person name="Pan H."/>
            <person name="Jiang H."/>
            <person name="Wei Q."/>
            <person name="Fang M."/>
            <person name="Yu H."/>
            <person name="Zhu C."/>
            <person name="Cai Y."/>
            <person name="He Y."/>
            <person name="Gan X."/>
            <person name="Zeng H."/>
            <person name="Yu D."/>
            <person name="Zhu Y."/>
            <person name="Jiang H."/>
            <person name="Qiu Q."/>
            <person name="Yang H."/>
            <person name="Zhang Y.E."/>
            <person name="Wang W."/>
            <person name="Zhu M."/>
            <person name="He S."/>
            <person name="Zhang G."/>
        </authorList>
    </citation>
    <scope>NUCLEOTIDE SEQUENCE [LARGE SCALE GENOMIC DNA]</scope>
    <source>
        <strain evidence="12">Bchr_013</strain>
    </source>
</reference>
<comment type="subcellular location">
    <subcellularLocation>
        <location evidence="1">Cytoplasm</location>
        <location evidence="1">Cytoskeleton</location>
        <location evidence="1">Cilium basal body</location>
    </subcellularLocation>
    <subcellularLocation>
        <location evidence="2">Cytoplasm</location>
        <location evidence="2">Cytoskeleton</location>
        <location evidence="2">Microtubule organizing center</location>
        <location evidence="2">Centrosome</location>
    </subcellularLocation>
</comment>
<evidence type="ECO:0000256" key="9">
    <source>
        <dbReference type="SAM" id="Coils"/>
    </source>
</evidence>
<evidence type="ECO:0000256" key="1">
    <source>
        <dbReference type="ARBA" id="ARBA00004120"/>
    </source>
</evidence>
<dbReference type="Pfam" id="PF07654">
    <property type="entry name" value="C1-set"/>
    <property type="match status" value="1"/>
</dbReference>
<dbReference type="PROSITE" id="PS00290">
    <property type="entry name" value="IG_MHC"/>
    <property type="match status" value="1"/>
</dbReference>
<comment type="caution">
    <text evidence="12">The sequence shown here is derived from an EMBL/GenBank/DDBJ whole genome shotgun (WGS) entry which is preliminary data.</text>
</comment>
<feature type="region of interest" description="Disordered" evidence="10">
    <location>
        <begin position="465"/>
        <end position="495"/>
    </location>
</feature>
<dbReference type="InterPro" id="IPR003914">
    <property type="entry name" value="Rabaptin"/>
</dbReference>
<accession>A0A8X7X955</accession>
<keyword evidence="9" id="KW-0175">Coiled coil</keyword>
<evidence type="ECO:0000313" key="13">
    <source>
        <dbReference type="Proteomes" id="UP000886611"/>
    </source>
</evidence>
<comment type="function">
    <text evidence="8">Plays a role in membrane trafficking and in homotypic early endosome fusion. Participates in arteriogenesis by regulating vascular endothelial growth factor receptor 2/VEGFR2 cell surface expression and endosomal trafficking. By interacting with SDCCAG8, localizes to centrosomes and plays a critical role in ciliogenesis.</text>
</comment>
<dbReference type="PANTHER" id="PTHR31179">
    <property type="entry name" value="RAB GTPASE-BINDING EFFECTOR PROTEIN"/>
    <property type="match status" value="1"/>
</dbReference>
<organism evidence="12 13">
    <name type="scientific">Polypterus senegalus</name>
    <name type="common">Senegal bichir</name>
    <dbReference type="NCBI Taxonomy" id="55291"/>
    <lineage>
        <taxon>Eukaryota</taxon>
        <taxon>Metazoa</taxon>
        <taxon>Chordata</taxon>
        <taxon>Craniata</taxon>
        <taxon>Vertebrata</taxon>
        <taxon>Euteleostomi</taxon>
        <taxon>Actinopterygii</taxon>
        <taxon>Polypteriformes</taxon>
        <taxon>Polypteridae</taxon>
        <taxon>Polypterus</taxon>
    </lineage>
</organism>
<dbReference type="AlphaFoldDB" id="A0A8X7X955"/>
<dbReference type="PANTHER" id="PTHR31179:SF6">
    <property type="entry name" value="RAB GTPASE-BINDING EFFECTOR PROTEIN 2"/>
    <property type="match status" value="1"/>
</dbReference>
<proteinExistence type="predicted"/>
<protein>
    <recommendedName>
        <fullName evidence="3">Rab GTPase-binding effector protein 2</fullName>
    </recommendedName>
</protein>
<evidence type="ECO:0000313" key="12">
    <source>
        <dbReference type="EMBL" id="KAG2463927.1"/>
    </source>
</evidence>
<evidence type="ECO:0000259" key="11">
    <source>
        <dbReference type="PROSITE" id="PS50835"/>
    </source>
</evidence>
<keyword evidence="6" id="KW-0966">Cell projection</keyword>
<keyword evidence="5" id="KW-0963">Cytoplasm</keyword>
<dbReference type="InterPro" id="IPR015390">
    <property type="entry name" value="Rabaptin_Rab5-bd_dom"/>
</dbReference>
<feature type="coiled-coil region" evidence="9">
    <location>
        <begin position="743"/>
        <end position="819"/>
    </location>
</feature>
<evidence type="ECO:0000256" key="2">
    <source>
        <dbReference type="ARBA" id="ARBA00004300"/>
    </source>
</evidence>
<dbReference type="SUPFAM" id="SSF48726">
    <property type="entry name" value="Immunoglobulin"/>
    <property type="match status" value="2"/>
</dbReference>
<sequence>MSHSQTIRSQERTVHPTALHLRSALNLPNLDQQDMSLLRTRDVTHSPPQVHATIRLATHGSQGVVNCSATGFYPEGIKIAIQQDRETLKSESPSARRELDGTFSASSIYTFNWSTGDKELFICEVSHPALKQPIRRDARADSSILLLTNAVPGVKSVVICLSHRTQESVSKFIWRQGDTIVLIDNPNILMTPDGHMSVMSRYRFTPSGQEQVSCEVHYESGRSEKKIVQLSLSALIPVMVAKRETLSITCSLSGWCLGLVSIQWYLNGKKIEMQVLDDENDDEDEKVWVSISNVTDFSMKKGPTKKSCCQGETIITLQFTPENLELDANVIKCRALHKLTRRTSKPPWRYVFPPLGRDAASWGAASVYKRKPRLGEMEAAPDELSDTSDACDSGRLAARLQAQLVDVLREVEDMRAAALASESTKEQAVEDMCRRCREQLDSLRSAITGSSAAFTAQTKSLKAQKCQGADPDTGQACHPTASPSKDQSQTLADGERDPSEIFQVDLEGVQTGSAELAEESEAAGLFDLELQGGGDMFARNCDSASLASFSLSTPSIRRRFGPEQEDTASVISSGTLVPEAIYIPPPGHRVVPESEWNHLHAEVKLLQASLSQTTVELDRVKEERSSLEEELERSAEEWSRQVALLTSQVQSSESVLQDLQKTFCQSQSQVQEQLAELSQSHRKVCYELTRLSTENQRLRGTIPPHSGALGSVQEMPHLQGPPSHMEERLRIEIINLREQLETRTEMSVQLTSLKTEVERIQSERLQLESELAQSRCELSDMKEVLAQLQRRAQEDDTEKKAFRQQLAEERTKSLRLQAELDTSEVVQRDFVRLSQMLQVRLEQVRQAESLDQIKEILDQTHLSDIKDTKED</sequence>
<keyword evidence="4" id="KW-0970">Cilium biogenesis/degradation</keyword>
<keyword evidence="13" id="KW-1185">Reference proteome</keyword>
<dbReference type="EMBL" id="JAATIS010003638">
    <property type="protein sequence ID" value="KAG2463927.1"/>
    <property type="molecule type" value="Genomic_DNA"/>
</dbReference>
<dbReference type="InterPro" id="IPR003006">
    <property type="entry name" value="Ig/MHC_CS"/>
</dbReference>
<evidence type="ECO:0000256" key="3">
    <source>
        <dbReference type="ARBA" id="ARBA00019765"/>
    </source>
</evidence>
<dbReference type="PROSITE" id="PS50835">
    <property type="entry name" value="IG_LIKE"/>
    <property type="match status" value="2"/>
</dbReference>
<feature type="domain" description="Ig-like" evidence="11">
    <location>
        <begin position="225"/>
        <end position="344"/>
    </location>
</feature>
<feature type="non-terminal residue" evidence="12">
    <location>
        <position position="1"/>
    </location>
</feature>
<dbReference type="GO" id="GO:0005813">
    <property type="term" value="C:centrosome"/>
    <property type="evidence" value="ECO:0007669"/>
    <property type="project" value="UniProtKB-SubCell"/>
</dbReference>
<evidence type="ECO:0000256" key="6">
    <source>
        <dbReference type="ARBA" id="ARBA00023273"/>
    </source>
</evidence>
<dbReference type="InterPro" id="IPR013783">
    <property type="entry name" value="Ig-like_fold"/>
</dbReference>
<dbReference type="InterPro" id="IPR007110">
    <property type="entry name" value="Ig-like_dom"/>
</dbReference>
<dbReference type="InterPro" id="IPR036179">
    <property type="entry name" value="Ig-like_dom_sf"/>
</dbReference>
<dbReference type="GO" id="GO:0006897">
    <property type="term" value="P:endocytosis"/>
    <property type="evidence" value="ECO:0007669"/>
    <property type="project" value="InterPro"/>
</dbReference>